<comment type="caution">
    <text evidence="4">The sequence shown here is derived from an EMBL/GenBank/DDBJ whole genome shotgun (WGS) entry which is preliminary data.</text>
</comment>
<evidence type="ECO:0000313" key="4">
    <source>
        <dbReference type="EMBL" id="KAL3419540.1"/>
    </source>
</evidence>
<proteinExistence type="inferred from homology"/>
<dbReference type="PIRSF" id="PIRSF000443">
    <property type="entry name" value="Homoser_Ac_trans"/>
    <property type="match status" value="1"/>
</dbReference>
<dbReference type="Pfam" id="PF00561">
    <property type="entry name" value="Abhydrolase_1"/>
    <property type="match status" value="1"/>
</dbReference>
<evidence type="ECO:0000256" key="1">
    <source>
        <dbReference type="ARBA" id="ARBA00006886"/>
    </source>
</evidence>
<keyword evidence="5" id="KW-1185">Reference proteome</keyword>
<dbReference type="InterPro" id="IPR029058">
    <property type="entry name" value="AB_hydrolase_fold"/>
</dbReference>
<comment type="similarity">
    <text evidence="1">Belongs to the AB hydrolase superfamily. MetX family.</text>
</comment>
<feature type="domain" description="AB hydrolase-1" evidence="3">
    <location>
        <begin position="36"/>
        <end position="378"/>
    </location>
</feature>
<dbReference type="SUPFAM" id="SSF53474">
    <property type="entry name" value="alpha/beta-Hydrolases"/>
    <property type="match status" value="1"/>
</dbReference>
<gene>
    <name evidence="4" type="ORF">PVAG01_09762</name>
</gene>
<dbReference type="PANTHER" id="PTHR32268">
    <property type="entry name" value="HOMOSERINE O-ACETYLTRANSFERASE"/>
    <property type="match status" value="1"/>
</dbReference>
<dbReference type="PANTHER" id="PTHR32268:SF11">
    <property type="entry name" value="HOMOSERINE O-ACETYLTRANSFERASE"/>
    <property type="match status" value="1"/>
</dbReference>
<sequence length="401" mass="44626">MRTIISTFTLECGTIMNDVPVAYRTWGQLSPNGDNVMVICHSSSDDVDVETWWSPLFGGHERAIDTTRYFVICMNSLGSPYGTASPCTDYSHGFRWGPDFPPTTIRDDVRLHKLLLDHLGIKQVAVVIGGSMGGMLVLEWAFFGAKYVRTIVPIATTAQTSAWCIAWGESQRQSIFSDGRYEHGYYPPHQQPRVGLAAARMSALLASRSRTYYETKANWAPTSVPEPQEKSSLVNTRDDLGVDTEGTNQLQRNGNTTSPLLSPVCRSRITLATQSTKHKTHSPPAVQRYLHDEAERFVSRFDANCYIALTRKIDTHDIARGRFKNSAAALAVLTQPALVIGIASDWLYPLVEQQELAEGLPYGQLIVIDTDVGHLGFMMQSDAAEMMNGAIIKFLRDFLEW</sequence>
<evidence type="ECO:0000313" key="5">
    <source>
        <dbReference type="Proteomes" id="UP001629113"/>
    </source>
</evidence>
<dbReference type="Gene3D" id="3.40.50.1820">
    <property type="entry name" value="alpha/beta hydrolase"/>
    <property type="match status" value="1"/>
</dbReference>
<dbReference type="InterPro" id="IPR000073">
    <property type="entry name" value="AB_hydrolase_1"/>
</dbReference>
<evidence type="ECO:0000256" key="2">
    <source>
        <dbReference type="ARBA" id="ARBA00022679"/>
    </source>
</evidence>
<dbReference type="Proteomes" id="UP001629113">
    <property type="component" value="Unassembled WGS sequence"/>
</dbReference>
<name>A0ABR4P8A1_9HELO</name>
<dbReference type="InterPro" id="IPR008220">
    <property type="entry name" value="HAT_MetX-like"/>
</dbReference>
<organism evidence="4 5">
    <name type="scientific">Phlyctema vagabunda</name>
    <dbReference type="NCBI Taxonomy" id="108571"/>
    <lineage>
        <taxon>Eukaryota</taxon>
        <taxon>Fungi</taxon>
        <taxon>Dikarya</taxon>
        <taxon>Ascomycota</taxon>
        <taxon>Pezizomycotina</taxon>
        <taxon>Leotiomycetes</taxon>
        <taxon>Helotiales</taxon>
        <taxon>Dermateaceae</taxon>
        <taxon>Phlyctema</taxon>
    </lineage>
</organism>
<dbReference type="HAMAP" id="MF_00296">
    <property type="entry name" value="MetX_acyltransf"/>
    <property type="match status" value="1"/>
</dbReference>
<accession>A0ABR4P8A1</accession>
<evidence type="ECO:0000259" key="3">
    <source>
        <dbReference type="Pfam" id="PF00561"/>
    </source>
</evidence>
<keyword evidence="2" id="KW-0808">Transferase</keyword>
<dbReference type="EMBL" id="JBFCZG010000008">
    <property type="protein sequence ID" value="KAL3419540.1"/>
    <property type="molecule type" value="Genomic_DNA"/>
</dbReference>
<dbReference type="NCBIfam" id="TIGR01392">
    <property type="entry name" value="homoserO_Ac_trn"/>
    <property type="match status" value="1"/>
</dbReference>
<reference evidence="4 5" key="1">
    <citation type="submission" date="2024-06" db="EMBL/GenBank/DDBJ databases">
        <title>Complete genome of Phlyctema vagabunda strain 19-DSS-EL-015.</title>
        <authorList>
            <person name="Fiorenzani C."/>
        </authorList>
    </citation>
    <scope>NUCLEOTIDE SEQUENCE [LARGE SCALE GENOMIC DNA]</scope>
    <source>
        <strain evidence="4 5">19-DSS-EL-015</strain>
    </source>
</reference>
<protein>
    <submittedName>
        <fullName evidence="4">Homoserine O-acetyltransferase</fullName>
    </submittedName>
</protein>